<evidence type="ECO:0000256" key="2">
    <source>
        <dbReference type="ARBA" id="ARBA00022448"/>
    </source>
</evidence>
<organism evidence="10 11">
    <name type="scientific">Planobispora longispora</name>
    <dbReference type="NCBI Taxonomy" id="28887"/>
    <lineage>
        <taxon>Bacteria</taxon>
        <taxon>Bacillati</taxon>
        <taxon>Actinomycetota</taxon>
        <taxon>Actinomycetes</taxon>
        <taxon>Streptosporangiales</taxon>
        <taxon>Streptosporangiaceae</taxon>
        <taxon>Planobispora</taxon>
    </lineage>
</organism>
<dbReference type="InterPro" id="IPR050366">
    <property type="entry name" value="BP-dependent_transpt_permease"/>
</dbReference>
<dbReference type="InterPro" id="IPR035906">
    <property type="entry name" value="MetI-like_sf"/>
</dbReference>
<dbReference type="EMBL" id="BOOH01000039">
    <property type="protein sequence ID" value="GIH78532.1"/>
    <property type="molecule type" value="Genomic_DNA"/>
</dbReference>
<dbReference type="GO" id="GO:0005886">
    <property type="term" value="C:plasma membrane"/>
    <property type="evidence" value="ECO:0007669"/>
    <property type="project" value="UniProtKB-SubCell"/>
</dbReference>
<reference evidence="10 11" key="1">
    <citation type="submission" date="2021-01" db="EMBL/GenBank/DDBJ databases">
        <title>Whole genome shotgun sequence of Planobispora longispora NBRC 13918.</title>
        <authorList>
            <person name="Komaki H."/>
            <person name="Tamura T."/>
        </authorList>
    </citation>
    <scope>NUCLEOTIDE SEQUENCE [LARGE SCALE GENOMIC DNA]</scope>
    <source>
        <strain evidence="10 11">NBRC 13918</strain>
    </source>
</reference>
<keyword evidence="6 7" id="KW-0472">Membrane</keyword>
<feature type="transmembrane region" description="Helical" evidence="7">
    <location>
        <begin position="63"/>
        <end position="84"/>
    </location>
</feature>
<evidence type="ECO:0000256" key="7">
    <source>
        <dbReference type="RuleBase" id="RU363032"/>
    </source>
</evidence>
<feature type="compositionally biased region" description="Low complexity" evidence="8">
    <location>
        <begin position="1"/>
        <end position="16"/>
    </location>
</feature>
<evidence type="ECO:0000256" key="5">
    <source>
        <dbReference type="ARBA" id="ARBA00022989"/>
    </source>
</evidence>
<evidence type="ECO:0000256" key="3">
    <source>
        <dbReference type="ARBA" id="ARBA00022475"/>
    </source>
</evidence>
<keyword evidence="3" id="KW-1003">Cell membrane</keyword>
<evidence type="ECO:0000259" key="9">
    <source>
        <dbReference type="PROSITE" id="PS50928"/>
    </source>
</evidence>
<dbReference type="Pfam" id="PF12911">
    <property type="entry name" value="OppC_N"/>
    <property type="match status" value="1"/>
</dbReference>
<dbReference type="InterPro" id="IPR025966">
    <property type="entry name" value="OppC_N"/>
</dbReference>
<keyword evidence="2 7" id="KW-0813">Transport</keyword>
<dbReference type="PANTHER" id="PTHR43386:SF6">
    <property type="entry name" value="ABC TRANSPORTER PERMEASE PROTEIN"/>
    <property type="match status" value="1"/>
</dbReference>
<evidence type="ECO:0000256" key="8">
    <source>
        <dbReference type="SAM" id="MobiDB-lite"/>
    </source>
</evidence>
<evidence type="ECO:0000256" key="6">
    <source>
        <dbReference type="ARBA" id="ARBA00023136"/>
    </source>
</evidence>
<comment type="similarity">
    <text evidence="7">Belongs to the binding-protein-dependent transport system permease family.</text>
</comment>
<feature type="transmembrane region" description="Helical" evidence="7">
    <location>
        <begin position="166"/>
        <end position="186"/>
    </location>
</feature>
<keyword evidence="4 7" id="KW-0812">Transmembrane</keyword>
<evidence type="ECO:0000313" key="10">
    <source>
        <dbReference type="EMBL" id="GIH78532.1"/>
    </source>
</evidence>
<dbReference type="Proteomes" id="UP000616724">
    <property type="component" value="Unassembled WGS sequence"/>
</dbReference>
<feature type="transmembrane region" description="Helical" evidence="7">
    <location>
        <begin position="131"/>
        <end position="154"/>
    </location>
</feature>
<comment type="subcellular location">
    <subcellularLocation>
        <location evidence="1 7">Cell membrane</location>
        <topology evidence="1 7">Multi-pass membrane protein</topology>
    </subcellularLocation>
</comment>
<feature type="region of interest" description="Disordered" evidence="8">
    <location>
        <begin position="1"/>
        <end position="49"/>
    </location>
</feature>
<dbReference type="CDD" id="cd06261">
    <property type="entry name" value="TM_PBP2"/>
    <property type="match status" value="1"/>
</dbReference>
<feature type="transmembrane region" description="Helical" evidence="7">
    <location>
        <begin position="192"/>
        <end position="210"/>
    </location>
</feature>
<dbReference type="PANTHER" id="PTHR43386">
    <property type="entry name" value="OLIGOPEPTIDE TRANSPORT SYSTEM PERMEASE PROTEIN APPC"/>
    <property type="match status" value="1"/>
</dbReference>
<name>A0A8J3RMU1_9ACTN</name>
<protein>
    <submittedName>
        <fullName evidence="10">Peptide ABC transporter permease</fullName>
    </submittedName>
</protein>
<proteinExistence type="inferred from homology"/>
<feature type="domain" description="ABC transmembrane type-1" evidence="9">
    <location>
        <begin position="127"/>
        <end position="317"/>
    </location>
</feature>
<feature type="transmembrane region" description="Helical" evidence="7">
    <location>
        <begin position="241"/>
        <end position="263"/>
    </location>
</feature>
<dbReference type="RefSeq" id="WP_203893016.1">
    <property type="nucleotide sequence ID" value="NZ_BOOH01000039.1"/>
</dbReference>
<keyword evidence="11" id="KW-1185">Reference proteome</keyword>
<dbReference type="AlphaFoldDB" id="A0A8J3RMU1"/>
<gene>
    <name evidence="10" type="ORF">Plo01_49610</name>
</gene>
<dbReference type="SUPFAM" id="SSF161098">
    <property type="entry name" value="MetI-like"/>
    <property type="match status" value="1"/>
</dbReference>
<evidence type="ECO:0000313" key="11">
    <source>
        <dbReference type="Proteomes" id="UP000616724"/>
    </source>
</evidence>
<dbReference type="Pfam" id="PF00528">
    <property type="entry name" value="BPD_transp_1"/>
    <property type="match status" value="1"/>
</dbReference>
<feature type="transmembrane region" description="Helical" evidence="7">
    <location>
        <begin position="299"/>
        <end position="320"/>
    </location>
</feature>
<dbReference type="Gene3D" id="1.10.3720.10">
    <property type="entry name" value="MetI-like"/>
    <property type="match status" value="1"/>
</dbReference>
<dbReference type="GO" id="GO:0055085">
    <property type="term" value="P:transmembrane transport"/>
    <property type="evidence" value="ECO:0007669"/>
    <property type="project" value="InterPro"/>
</dbReference>
<evidence type="ECO:0000256" key="1">
    <source>
        <dbReference type="ARBA" id="ARBA00004651"/>
    </source>
</evidence>
<dbReference type="InterPro" id="IPR000515">
    <property type="entry name" value="MetI-like"/>
</dbReference>
<accession>A0A8J3RMU1</accession>
<keyword evidence="5 7" id="KW-1133">Transmembrane helix</keyword>
<dbReference type="PROSITE" id="PS50928">
    <property type="entry name" value="ABC_TM1"/>
    <property type="match status" value="1"/>
</dbReference>
<comment type="caution">
    <text evidence="10">The sequence shown here is derived from an EMBL/GenBank/DDBJ whole genome shotgun (WGS) entry which is preliminary data.</text>
</comment>
<sequence>MSDTTIPGTSGSPGTPRARHARHAKSPAQPARDPRSPKGPGPQDAKPAGLWSDAWHDLRRRPLFIASAVLICVILLMAAVPQLFTSVDPYDAAGCRLGDARQAPSSGHWFGTDSQGCDTFARTVYGTRVSLLVGLSATLVTTLVGGLLGLVAGFRGGWPDALLSRVAEIFFAVPSVLGALLILAVFRTGTMWTVMLALAMLAWPMTFRIMRAAVITAKGQDYVIAARALGASGGRLMFRHILPNSIASVIVVATVNLGVFIAAEAGLSFLGVGVQSPSISWGLMIADARPRFLEAASPLLFPAAFLSLTVLAFIMLGDAVRDALDPKLR</sequence>
<evidence type="ECO:0000256" key="4">
    <source>
        <dbReference type="ARBA" id="ARBA00022692"/>
    </source>
</evidence>